<dbReference type="SUPFAM" id="SSF53756">
    <property type="entry name" value="UDP-Glycosyltransferase/glycogen phosphorylase"/>
    <property type="match status" value="1"/>
</dbReference>
<dbReference type="Gene3D" id="3.40.50.2000">
    <property type="entry name" value="Glycogen Phosphorylase B"/>
    <property type="match status" value="2"/>
</dbReference>
<dbReference type="CDD" id="cd03794">
    <property type="entry name" value="GT4_WbuB-like"/>
    <property type="match status" value="1"/>
</dbReference>
<name>A0ABQ1P2R0_9MICC</name>
<dbReference type="EMBL" id="BMJI01000007">
    <property type="protein sequence ID" value="GGC90000.1"/>
    <property type="molecule type" value="Genomic_DNA"/>
</dbReference>
<evidence type="ECO:0000313" key="6">
    <source>
        <dbReference type="EMBL" id="GGC90000.1"/>
    </source>
</evidence>
<comment type="caution">
    <text evidence="6">The sequence shown here is derived from an EMBL/GenBank/DDBJ whole genome shotgun (WGS) entry which is preliminary data.</text>
</comment>
<dbReference type="InterPro" id="IPR028098">
    <property type="entry name" value="Glyco_trans_4-like_N"/>
</dbReference>
<proteinExistence type="predicted"/>
<dbReference type="Proteomes" id="UP000597761">
    <property type="component" value="Unassembled WGS sequence"/>
</dbReference>
<dbReference type="Pfam" id="PF13579">
    <property type="entry name" value="Glyco_trans_4_4"/>
    <property type="match status" value="1"/>
</dbReference>
<evidence type="ECO:0000256" key="4">
    <source>
        <dbReference type="SAM" id="MobiDB-lite"/>
    </source>
</evidence>
<dbReference type="Pfam" id="PF13692">
    <property type="entry name" value="Glyco_trans_1_4"/>
    <property type="match status" value="1"/>
</dbReference>
<dbReference type="InterPro" id="IPR050194">
    <property type="entry name" value="Glycosyltransferase_grp1"/>
</dbReference>
<evidence type="ECO:0000256" key="3">
    <source>
        <dbReference type="ARBA" id="ARBA00022679"/>
    </source>
</evidence>
<organism evidence="6 7">
    <name type="scientific">Tersicoccus solisilvae</name>
    <dbReference type="NCBI Taxonomy" id="1882339"/>
    <lineage>
        <taxon>Bacteria</taxon>
        <taxon>Bacillati</taxon>
        <taxon>Actinomycetota</taxon>
        <taxon>Actinomycetes</taxon>
        <taxon>Micrococcales</taxon>
        <taxon>Micrococcaceae</taxon>
        <taxon>Tersicoccus</taxon>
    </lineage>
</organism>
<evidence type="ECO:0000313" key="7">
    <source>
        <dbReference type="Proteomes" id="UP000597761"/>
    </source>
</evidence>
<keyword evidence="3" id="KW-0808">Transferase</keyword>
<sequence length="444" mass="48076">MRLRARRPAPPDAPLRLQLLCHSYWPEHSPPQRRWQGLITAFRGRGWDVDVVAPVAHFPEGRRRLPRDQAGRLLRPQQGPHGERVHRVPYIPHRGTAHAARLIDQLVSAALSVPVGLLTPRPDALVVTAPSLPILLAGYLLARLRRVPLVVEMRDAWPDLARDARLVKGTAKSLIERVVEYVQARADLVVAVTAGFAQTLRDRGVDPVVTISNGLDLSRVPALPPVGTAPGPLRALYLGNHGESQRLDVLVRASALVGEAMELHLVGHGVQRPALIELARELNAPVVFHESVHGPAVLEQYTAADTCIVSLRDDWKSFETTVPSKTYEVLAIGRHVTAVVRGEAERIVRDAGAGNVVASDPEAIAALWRRLAADRALLLTTGGGRRWVAEHADHRHLADRYARVLRALVDGEPIPAGPTGEPGGSVAGATASGDRRTDADTPAA</sequence>
<dbReference type="PANTHER" id="PTHR45947">
    <property type="entry name" value="SULFOQUINOVOSYL TRANSFERASE SQD2"/>
    <property type="match status" value="1"/>
</dbReference>
<gene>
    <name evidence="6" type="ORF">GCM10011512_16220</name>
</gene>
<reference evidence="7" key="1">
    <citation type="journal article" date="2019" name="Int. J. Syst. Evol. Microbiol.">
        <title>The Global Catalogue of Microorganisms (GCM) 10K type strain sequencing project: providing services to taxonomists for standard genome sequencing and annotation.</title>
        <authorList>
            <consortium name="The Broad Institute Genomics Platform"/>
            <consortium name="The Broad Institute Genome Sequencing Center for Infectious Disease"/>
            <person name="Wu L."/>
            <person name="Ma J."/>
        </authorList>
    </citation>
    <scope>NUCLEOTIDE SEQUENCE [LARGE SCALE GENOMIC DNA]</scope>
    <source>
        <strain evidence="7">CGMCC 1.15480</strain>
    </source>
</reference>
<evidence type="ECO:0000256" key="1">
    <source>
        <dbReference type="ARBA" id="ARBA00021292"/>
    </source>
</evidence>
<evidence type="ECO:0000256" key="2">
    <source>
        <dbReference type="ARBA" id="ARBA00022676"/>
    </source>
</evidence>
<evidence type="ECO:0000259" key="5">
    <source>
        <dbReference type="Pfam" id="PF13579"/>
    </source>
</evidence>
<keyword evidence="7" id="KW-1185">Reference proteome</keyword>
<feature type="domain" description="Glycosyltransferase subfamily 4-like N-terminal" evidence="5">
    <location>
        <begin position="32"/>
        <end position="214"/>
    </location>
</feature>
<dbReference type="RefSeq" id="WP_188667832.1">
    <property type="nucleotide sequence ID" value="NZ_BMJI01000007.1"/>
</dbReference>
<feature type="compositionally biased region" description="Basic and acidic residues" evidence="4">
    <location>
        <begin position="433"/>
        <end position="444"/>
    </location>
</feature>
<feature type="region of interest" description="Disordered" evidence="4">
    <location>
        <begin position="412"/>
        <end position="444"/>
    </location>
</feature>
<accession>A0ABQ1P2R0</accession>
<keyword evidence="2" id="KW-0328">Glycosyltransferase</keyword>
<protein>
    <recommendedName>
        <fullName evidence="1">D-inositol 3-phosphate glycosyltransferase</fullName>
    </recommendedName>
</protein>
<dbReference type="PANTHER" id="PTHR45947:SF3">
    <property type="entry name" value="SULFOQUINOVOSYL TRANSFERASE SQD2"/>
    <property type="match status" value="1"/>
</dbReference>